<proteinExistence type="predicted"/>
<accession>A0A9Q3ELD4</accession>
<evidence type="ECO:0000313" key="2">
    <source>
        <dbReference type="EMBL" id="MBW0524431.1"/>
    </source>
</evidence>
<evidence type="ECO:0000313" key="3">
    <source>
        <dbReference type="Proteomes" id="UP000765509"/>
    </source>
</evidence>
<gene>
    <name evidence="2" type="ORF">O181_064146</name>
</gene>
<reference evidence="2" key="1">
    <citation type="submission" date="2021-03" db="EMBL/GenBank/DDBJ databases">
        <title>Draft genome sequence of rust myrtle Austropuccinia psidii MF-1, a brazilian biotype.</title>
        <authorList>
            <person name="Quecine M.C."/>
            <person name="Pachon D.M.R."/>
            <person name="Bonatelli M.L."/>
            <person name="Correr F.H."/>
            <person name="Franceschini L.M."/>
            <person name="Leite T.F."/>
            <person name="Margarido G.R.A."/>
            <person name="Almeida C.A."/>
            <person name="Ferrarezi J.A."/>
            <person name="Labate C.A."/>
        </authorList>
    </citation>
    <scope>NUCLEOTIDE SEQUENCE</scope>
    <source>
        <strain evidence="2">MF-1</strain>
    </source>
</reference>
<name>A0A9Q3ELD4_9BASI</name>
<feature type="region of interest" description="Disordered" evidence="1">
    <location>
        <begin position="1"/>
        <end position="55"/>
    </location>
</feature>
<keyword evidence="3" id="KW-1185">Reference proteome</keyword>
<dbReference type="EMBL" id="AVOT02031040">
    <property type="protein sequence ID" value="MBW0524431.1"/>
    <property type="molecule type" value="Genomic_DNA"/>
</dbReference>
<dbReference type="OrthoDB" id="5552562at2759"/>
<feature type="compositionally biased region" description="Low complexity" evidence="1">
    <location>
        <begin position="29"/>
        <end position="43"/>
    </location>
</feature>
<feature type="compositionally biased region" description="Basic and acidic residues" evidence="1">
    <location>
        <begin position="9"/>
        <end position="27"/>
    </location>
</feature>
<protein>
    <submittedName>
        <fullName evidence="2">Uncharacterized protein</fullName>
    </submittedName>
</protein>
<evidence type="ECO:0000256" key="1">
    <source>
        <dbReference type="SAM" id="MobiDB-lite"/>
    </source>
</evidence>
<organism evidence="2 3">
    <name type="scientific">Austropuccinia psidii MF-1</name>
    <dbReference type="NCBI Taxonomy" id="1389203"/>
    <lineage>
        <taxon>Eukaryota</taxon>
        <taxon>Fungi</taxon>
        <taxon>Dikarya</taxon>
        <taxon>Basidiomycota</taxon>
        <taxon>Pucciniomycotina</taxon>
        <taxon>Pucciniomycetes</taxon>
        <taxon>Pucciniales</taxon>
        <taxon>Sphaerophragmiaceae</taxon>
        <taxon>Austropuccinia</taxon>
    </lineage>
</organism>
<dbReference type="AlphaFoldDB" id="A0A9Q3ELD4"/>
<sequence length="113" mass="13274">MDVTLEPNTRYHERQKEKKNYQEKNTEPSKSSSSHTQNSSSSSHNKRNLKVQKRDKLHYSLLNKDQRLMGFEKERILKEGFCAYCGGKNGLEACIKRPIYQPEGRFPTMKNHE</sequence>
<dbReference type="Proteomes" id="UP000765509">
    <property type="component" value="Unassembled WGS sequence"/>
</dbReference>
<comment type="caution">
    <text evidence="2">The sequence shown here is derived from an EMBL/GenBank/DDBJ whole genome shotgun (WGS) entry which is preliminary data.</text>
</comment>